<dbReference type="InterPro" id="IPR023346">
    <property type="entry name" value="Lysozyme-like_dom_sf"/>
</dbReference>
<protein>
    <submittedName>
        <fullName evidence="2">Putative chitinase</fullName>
    </submittedName>
</protein>
<feature type="domain" description="Peptidoglycan binding-like" evidence="1">
    <location>
        <begin position="228"/>
        <end position="284"/>
    </location>
</feature>
<keyword evidence="3" id="KW-1185">Reference proteome</keyword>
<accession>A0A1C3VNU0</accession>
<dbReference type="Gene3D" id="1.10.530.10">
    <property type="match status" value="1"/>
</dbReference>
<dbReference type="Gene3D" id="1.10.101.10">
    <property type="entry name" value="PGBD-like superfamily/PGBD"/>
    <property type="match status" value="1"/>
</dbReference>
<evidence type="ECO:0000313" key="3">
    <source>
        <dbReference type="Proteomes" id="UP000199184"/>
    </source>
</evidence>
<sequence length="297" mass="32637">MRIVTIVRKVAPRCYPNYLKAFEDGDEIFDRFKINTPLRIAHFLAQALYETGRGTVLFESLKYKTTARLLEIFGIGHHSAAIRPDEVDQYLNNDRALAERVYGLSNPKKAKELGNTKPGDGYKYRGGGLLQTTGGANYLRMGKLAGVDFYNNPDLIVSPEAALLPALHEWNEGGLNAYADRNEIRTITRLINGGYNGLSGRTELFEVVWSAIGKSGANQVAWKAATTSDETRELQEALNDLGAEPALVVDGRYGPATAQAVEWFQNHAKIPVDGNAGVVTQAALNLRLNSRTASERP</sequence>
<dbReference type="InterPro" id="IPR002477">
    <property type="entry name" value="Peptidoglycan-bd-like"/>
</dbReference>
<dbReference type="RefSeq" id="WP_091956423.1">
    <property type="nucleotide sequence ID" value="NZ_FMAI01000005.1"/>
</dbReference>
<dbReference type="SUPFAM" id="SSF47090">
    <property type="entry name" value="PGBD-like"/>
    <property type="match status" value="1"/>
</dbReference>
<evidence type="ECO:0000313" key="2">
    <source>
        <dbReference type="EMBL" id="SCB29446.1"/>
    </source>
</evidence>
<organism evidence="2 3">
    <name type="scientific">Bradyrhizobium shewense</name>
    <dbReference type="NCBI Taxonomy" id="1761772"/>
    <lineage>
        <taxon>Bacteria</taxon>
        <taxon>Pseudomonadati</taxon>
        <taxon>Pseudomonadota</taxon>
        <taxon>Alphaproteobacteria</taxon>
        <taxon>Hyphomicrobiales</taxon>
        <taxon>Nitrobacteraceae</taxon>
        <taxon>Bradyrhizobium</taxon>
    </lineage>
</organism>
<evidence type="ECO:0000259" key="1">
    <source>
        <dbReference type="Pfam" id="PF01471"/>
    </source>
</evidence>
<dbReference type="Proteomes" id="UP000199184">
    <property type="component" value="Unassembled WGS sequence"/>
</dbReference>
<dbReference type="SUPFAM" id="SSF53955">
    <property type="entry name" value="Lysozyme-like"/>
    <property type="match status" value="1"/>
</dbReference>
<dbReference type="AlphaFoldDB" id="A0A1C3VNU0"/>
<dbReference type="PANTHER" id="PTHR34408">
    <property type="entry name" value="FAMILY PROTEIN, PUTATIVE-RELATED"/>
    <property type="match status" value="1"/>
</dbReference>
<proteinExistence type="predicted"/>
<dbReference type="EMBL" id="FMAI01000005">
    <property type="protein sequence ID" value="SCB29446.1"/>
    <property type="molecule type" value="Genomic_DNA"/>
</dbReference>
<dbReference type="Pfam" id="PF01471">
    <property type="entry name" value="PG_binding_1"/>
    <property type="match status" value="1"/>
</dbReference>
<dbReference type="InterPro" id="IPR036366">
    <property type="entry name" value="PGBDSf"/>
</dbReference>
<name>A0A1C3VNU0_9BRAD</name>
<dbReference type="InterPro" id="IPR052354">
    <property type="entry name" value="Cell_Wall_Dynamics_Protein"/>
</dbReference>
<gene>
    <name evidence="2" type="ORF">GA0061098_100559</name>
</gene>
<reference evidence="3" key="1">
    <citation type="submission" date="2016-08" db="EMBL/GenBank/DDBJ databases">
        <authorList>
            <person name="Varghese N."/>
            <person name="Submissions Spin"/>
        </authorList>
    </citation>
    <scope>NUCLEOTIDE SEQUENCE [LARGE SCALE GENOMIC DNA]</scope>
    <source>
        <strain evidence="3">ERR11</strain>
    </source>
</reference>
<dbReference type="InterPro" id="IPR036365">
    <property type="entry name" value="PGBD-like_sf"/>
</dbReference>